<dbReference type="PANTHER" id="PTHR11571:SF222">
    <property type="entry name" value="GLUTATHIONE TRANSFERASE"/>
    <property type="match status" value="1"/>
</dbReference>
<dbReference type="Gene3D" id="3.40.30.10">
    <property type="entry name" value="Glutaredoxin"/>
    <property type="match status" value="1"/>
</dbReference>
<keyword evidence="6" id="KW-0808">Transferase</keyword>
<evidence type="ECO:0000256" key="3">
    <source>
        <dbReference type="ARBA" id="ARBA00005861"/>
    </source>
</evidence>
<dbReference type="PROSITE" id="PS50405">
    <property type="entry name" value="GST_CTER"/>
    <property type="match status" value="1"/>
</dbReference>
<evidence type="ECO:0000256" key="2">
    <source>
        <dbReference type="ARBA" id="ARBA00003701"/>
    </source>
</evidence>
<comment type="catalytic activity">
    <reaction evidence="7">
        <text>RX + glutathione = an S-substituted glutathione + a halide anion + H(+)</text>
        <dbReference type="Rhea" id="RHEA:16437"/>
        <dbReference type="ChEBI" id="CHEBI:15378"/>
        <dbReference type="ChEBI" id="CHEBI:16042"/>
        <dbReference type="ChEBI" id="CHEBI:17792"/>
        <dbReference type="ChEBI" id="CHEBI:57925"/>
        <dbReference type="ChEBI" id="CHEBI:90779"/>
        <dbReference type="EC" id="2.5.1.18"/>
    </reaction>
</comment>
<dbReference type="GO" id="GO:0006749">
    <property type="term" value="P:glutathione metabolic process"/>
    <property type="evidence" value="ECO:0007669"/>
    <property type="project" value="TreeGrafter"/>
</dbReference>
<name>A0AAN8PL45_PATCE</name>
<reference evidence="10 11" key="1">
    <citation type="submission" date="2024-01" db="EMBL/GenBank/DDBJ databases">
        <title>The genome of the rayed Mediterranean limpet Patella caerulea (Linnaeus, 1758).</title>
        <authorList>
            <person name="Anh-Thu Weber A."/>
            <person name="Halstead-Nussloch G."/>
        </authorList>
    </citation>
    <scope>NUCLEOTIDE SEQUENCE [LARGE SCALE GENOMIC DNA]</scope>
    <source>
        <strain evidence="10">AATW-2023a</strain>
        <tissue evidence="10">Whole specimen</tissue>
    </source>
</reference>
<dbReference type="SFLD" id="SFLDG00363">
    <property type="entry name" value="AMPS_(cytGST):_Alpha-__Mu-__Pi"/>
    <property type="match status" value="1"/>
</dbReference>
<dbReference type="InterPro" id="IPR003081">
    <property type="entry name" value="GST_mu"/>
</dbReference>
<gene>
    <name evidence="10" type="ORF">SNE40_015497</name>
</gene>
<dbReference type="PROSITE" id="PS50404">
    <property type="entry name" value="GST_NTER"/>
    <property type="match status" value="1"/>
</dbReference>
<evidence type="ECO:0000313" key="11">
    <source>
        <dbReference type="Proteomes" id="UP001347796"/>
    </source>
</evidence>
<evidence type="ECO:0000313" key="10">
    <source>
        <dbReference type="EMBL" id="KAK6177388.1"/>
    </source>
</evidence>
<dbReference type="SFLD" id="SFLDS00019">
    <property type="entry name" value="Glutathione_Transferase_(cytos"/>
    <property type="match status" value="1"/>
</dbReference>
<evidence type="ECO:0000259" key="8">
    <source>
        <dbReference type="PROSITE" id="PS50404"/>
    </source>
</evidence>
<comment type="function">
    <text evidence="1">GST isoenzymes appear to play a central role in the parasite detoxification system. Other functions are also suspected including a role in increasing the solubility of haematin in the parasite gut.</text>
</comment>
<comment type="function">
    <text evidence="2">Conjugation of reduced glutathione to a wide number of exogenous and endogenous hydrophobic electrophiles.</text>
</comment>
<proteinExistence type="inferred from homology"/>
<protein>
    <recommendedName>
        <fullName evidence="5">glutathione transferase</fullName>
        <ecNumber evidence="5">2.5.1.18</ecNumber>
    </recommendedName>
</protein>
<organism evidence="10 11">
    <name type="scientific">Patella caerulea</name>
    <name type="common">Rayed Mediterranean limpet</name>
    <dbReference type="NCBI Taxonomy" id="87958"/>
    <lineage>
        <taxon>Eukaryota</taxon>
        <taxon>Metazoa</taxon>
        <taxon>Spiralia</taxon>
        <taxon>Lophotrochozoa</taxon>
        <taxon>Mollusca</taxon>
        <taxon>Gastropoda</taxon>
        <taxon>Patellogastropoda</taxon>
        <taxon>Patelloidea</taxon>
        <taxon>Patellidae</taxon>
        <taxon>Patella</taxon>
    </lineage>
</organism>
<dbReference type="InterPro" id="IPR040079">
    <property type="entry name" value="Glutathione_S-Trfase"/>
</dbReference>
<dbReference type="GO" id="GO:0042802">
    <property type="term" value="F:identical protein binding"/>
    <property type="evidence" value="ECO:0007669"/>
    <property type="project" value="UniProtKB-ARBA"/>
</dbReference>
<dbReference type="InterPro" id="IPR050213">
    <property type="entry name" value="GST_superfamily"/>
</dbReference>
<dbReference type="InterPro" id="IPR004046">
    <property type="entry name" value="GST_C"/>
</dbReference>
<dbReference type="Pfam" id="PF02798">
    <property type="entry name" value="GST_N"/>
    <property type="match status" value="1"/>
</dbReference>
<dbReference type="PRINTS" id="PR01267">
    <property type="entry name" value="GSTRNSFRASEM"/>
</dbReference>
<keyword evidence="11" id="KW-1185">Reference proteome</keyword>
<dbReference type="InterPro" id="IPR004045">
    <property type="entry name" value="Glutathione_S-Trfase_N"/>
</dbReference>
<evidence type="ECO:0000256" key="4">
    <source>
        <dbReference type="ARBA" id="ARBA00011738"/>
    </source>
</evidence>
<dbReference type="AlphaFoldDB" id="A0AAN8PL45"/>
<evidence type="ECO:0000256" key="6">
    <source>
        <dbReference type="ARBA" id="ARBA00022679"/>
    </source>
</evidence>
<evidence type="ECO:0000256" key="5">
    <source>
        <dbReference type="ARBA" id="ARBA00012452"/>
    </source>
</evidence>
<dbReference type="FunFam" id="1.20.1050.10:FF:000003">
    <property type="entry name" value="Glutathione S-transferase 2"/>
    <property type="match status" value="1"/>
</dbReference>
<dbReference type="EMBL" id="JAZGQO010000010">
    <property type="protein sequence ID" value="KAK6177388.1"/>
    <property type="molecule type" value="Genomic_DNA"/>
</dbReference>
<accession>A0AAN8PL45</accession>
<evidence type="ECO:0000256" key="1">
    <source>
        <dbReference type="ARBA" id="ARBA00002446"/>
    </source>
</evidence>
<dbReference type="InterPro" id="IPR036249">
    <property type="entry name" value="Thioredoxin-like_sf"/>
</dbReference>
<dbReference type="PANTHER" id="PTHR11571">
    <property type="entry name" value="GLUTATHIONE S-TRANSFERASE"/>
    <property type="match status" value="1"/>
</dbReference>
<dbReference type="Proteomes" id="UP001347796">
    <property type="component" value="Unassembled WGS sequence"/>
</dbReference>
<dbReference type="Gene3D" id="1.20.1050.10">
    <property type="match status" value="1"/>
</dbReference>
<comment type="similarity">
    <text evidence="3">Belongs to the GST superfamily. Mu family.</text>
</comment>
<dbReference type="GO" id="GO:0004364">
    <property type="term" value="F:glutathione transferase activity"/>
    <property type="evidence" value="ECO:0007669"/>
    <property type="project" value="UniProtKB-EC"/>
</dbReference>
<dbReference type="CDD" id="cd03075">
    <property type="entry name" value="GST_N_Mu"/>
    <property type="match status" value="1"/>
</dbReference>
<comment type="subunit">
    <text evidence="4">Homodimer.</text>
</comment>
<dbReference type="SUPFAM" id="SSF47616">
    <property type="entry name" value="GST C-terminal domain-like"/>
    <property type="match status" value="1"/>
</dbReference>
<dbReference type="SFLD" id="SFLDG01205">
    <property type="entry name" value="AMPS.1"/>
    <property type="match status" value="1"/>
</dbReference>
<feature type="domain" description="GST N-terminal" evidence="8">
    <location>
        <begin position="2"/>
        <end position="89"/>
    </location>
</feature>
<dbReference type="SUPFAM" id="SSF52833">
    <property type="entry name" value="Thioredoxin-like"/>
    <property type="match status" value="1"/>
</dbReference>
<dbReference type="EC" id="2.5.1.18" evidence="5"/>
<evidence type="ECO:0000256" key="7">
    <source>
        <dbReference type="ARBA" id="ARBA00047960"/>
    </source>
</evidence>
<evidence type="ECO:0000259" key="9">
    <source>
        <dbReference type="PROSITE" id="PS50405"/>
    </source>
</evidence>
<dbReference type="Pfam" id="PF14497">
    <property type="entry name" value="GST_C_3"/>
    <property type="match status" value="1"/>
</dbReference>
<dbReference type="InterPro" id="IPR036282">
    <property type="entry name" value="Glutathione-S-Trfase_C_sf"/>
</dbReference>
<comment type="caution">
    <text evidence="10">The sequence shown here is derived from an EMBL/GenBank/DDBJ whole genome shotgun (WGS) entry which is preliminary data.</text>
</comment>
<dbReference type="InterPro" id="IPR010987">
    <property type="entry name" value="Glutathione-S-Trfase_C-like"/>
</dbReference>
<sequence length="218" mass="25742">MPRSVLGYWNVRGLAQPIRCLLHYVGEEFTDQQYVIGPAPEYSREDWKKEENDLGLDFPNLPYYIDDDVRITQSNSIIRYLGQKYNLLGSTLKERVTCDMMVETAMDFRNMSVYVSYNPDYESLKGDYFSNYLPTTLAGFEKYLADKPWFAGENVTVCDFPFYELLDQHRLVEPTCLDKFPKLRAFLNRFESLPRNKLFMTTPMYMKHPIHNPYANFH</sequence>
<feature type="domain" description="GST C-terminal" evidence="9">
    <location>
        <begin position="91"/>
        <end position="217"/>
    </location>
</feature>